<name>A0A2S6GLK3_9PSEU</name>
<dbReference type="Gene3D" id="3.60.110.10">
    <property type="entry name" value="Carbon-nitrogen hydrolase"/>
    <property type="match status" value="1"/>
</dbReference>
<sequence>MAGAGRLVVIGVVERYVHTVYCSSLLFDPAGTLIGHHHRLMPTGVERLI</sequence>
<dbReference type="InterPro" id="IPR036526">
    <property type="entry name" value="C-N_Hydrolase_sf"/>
</dbReference>
<evidence type="ECO:0000259" key="2">
    <source>
        <dbReference type="PROSITE" id="PS50263"/>
    </source>
</evidence>
<dbReference type="PANTHER" id="PTHR46044">
    <property type="entry name" value="NITRILASE"/>
    <property type="match status" value="1"/>
</dbReference>
<evidence type="ECO:0000313" key="4">
    <source>
        <dbReference type="Proteomes" id="UP000239203"/>
    </source>
</evidence>
<comment type="similarity">
    <text evidence="1">Belongs to the carbon-nitrogen hydrolase superfamily. Nitrilase family.</text>
</comment>
<evidence type="ECO:0000256" key="1">
    <source>
        <dbReference type="ARBA" id="ARBA00008129"/>
    </source>
</evidence>
<dbReference type="InterPro" id="IPR003010">
    <property type="entry name" value="C-N_Hydrolase"/>
</dbReference>
<dbReference type="GO" id="GO:0003824">
    <property type="term" value="F:catalytic activity"/>
    <property type="evidence" value="ECO:0007669"/>
    <property type="project" value="InterPro"/>
</dbReference>
<dbReference type="EMBL" id="PTIX01000011">
    <property type="protein sequence ID" value="PPK66107.1"/>
    <property type="molecule type" value="Genomic_DNA"/>
</dbReference>
<comment type="caution">
    <text evidence="3">The sequence shown here is derived from an EMBL/GenBank/DDBJ whole genome shotgun (WGS) entry which is preliminary data.</text>
</comment>
<dbReference type="PANTHER" id="PTHR46044:SF1">
    <property type="entry name" value="CN HYDROLASE DOMAIN-CONTAINING PROTEIN"/>
    <property type="match status" value="1"/>
</dbReference>
<protein>
    <recommendedName>
        <fullName evidence="2">CN hydrolase domain-containing protein</fullName>
    </recommendedName>
</protein>
<feature type="domain" description="CN hydrolase" evidence="2">
    <location>
        <begin position="1"/>
        <end position="49"/>
    </location>
</feature>
<dbReference type="PROSITE" id="PS50263">
    <property type="entry name" value="CN_HYDROLASE"/>
    <property type="match status" value="1"/>
</dbReference>
<reference evidence="3 4" key="1">
    <citation type="submission" date="2018-02" db="EMBL/GenBank/DDBJ databases">
        <title>Genomic Encyclopedia of Archaeal and Bacterial Type Strains, Phase II (KMG-II): from individual species to whole genera.</title>
        <authorList>
            <person name="Goeker M."/>
        </authorList>
    </citation>
    <scope>NUCLEOTIDE SEQUENCE [LARGE SCALE GENOMIC DNA]</scope>
    <source>
        <strain evidence="3 4">YU 961-1</strain>
    </source>
</reference>
<evidence type="ECO:0000313" key="3">
    <source>
        <dbReference type="EMBL" id="PPK66107.1"/>
    </source>
</evidence>
<organism evidence="3 4">
    <name type="scientific">Actinokineospora auranticolor</name>
    <dbReference type="NCBI Taxonomy" id="155976"/>
    <lineage>
        <taxon>Bacteria</taxon>
        <taxon>Bacillati</taxon>
        <taxon>Actinomycetota</taxon>
        <taxon>Actinomycetes</taxon>
        <taxon>Pseudonocardiales</taxon>
        <taxon>Pseudonocardiaceae</taxon>
        <taxon>Actinokineospora</taxon>
    </lineage>
</organism>
<dbReference type="InterPro" id="IPR044149">
    <property type="entry name" value="Nitrilases_CHs"/>
</dbReference>
<keyword evidence="4" id="KW-1185">Reference proteome</keyword>
<gene>
    <name evidence="3" type="ORF">CLV40_11171</name>
</gene>
<dbReference type="SUPFAM" id="SSF56317">
    <property type="entry name" value="Carbon-nitrogen hydrolase"/>
    <property type="match status" value="1"/>
</dbReference>
<dbReference type="AlphaFoldDB" id="A0A2S6GLK3"/>
<proteinExistence type="inferred from homology"/>
<accession>A0A2S6GLK3</accession>
<dbReference type="Proteomes" id="UP000239203">
    <property type="component" value="Unassembled WGS sequence"/>
</dbReference>